<dbReference type="EMBL" id="GBRH01163065">
    <property type="protein sequence ID" value="JAE34831.1"/>
    <property type="molecule type" value="Transcribed_RNA"/>
</dbReference>
<dbReference type="SUPFAM" id="SSF48403">
    <property type="entry name" value="Ankyrin repeat"/>
    <property type="match status" value="1"/>
</dbReference>
<feature type="transmembrane region" description="Helical" evidence="8">
    <location>
        <begin position="485"/>
        <end position="507"/>
    </location>
</feature>
<dbReference type="SMART" id="SM00248">
    <property type="entry name" value="ANK"/>
    <property type="match status" value="8"/>
</dbReference>
<protein>
    <recommendedName>
        <fullName evidence="9">PGG domain-containing protein</fullName>
    </recommendedName>
</protein>
<dbReference type="AlphaFoldDB" id="A0A0A9HIY2"/>
<evidence type="ECO:0000256" key="5">
    <source>
        <dbReference type="ARBA" id="ARBA00023043"/>
    </source>
</evidence>
<dbReference type="InterPro" id="IPR002110">
    <property type="entry name" value="Ankyrin_rpt"/>
</dbReference>
<organism evidence="10">
    <name type="scientific">Arundo donax</name>
    <name type="common">Giant reed</name>
    <name type="synonym">Donax arundinaceus</name>
    <dbReference type="NCBI Taxonomy" id="35708"/>
    <lineage>
        <taxon>Eukaryota</taxon>
        <taxon>Viridiplantae</taxon>
        <taxon>Streptophyta</taxon>
        <taxon>Embryophyta</taxon>
        <taxon>Tracheophyta</taxon>
        <taxon>Spermatophyta</taxon>
        <taxon>Magnoliopsida</taxon>
        <taxon>Liliopsida</taxon>
        <taxon>Poales</taxon>
        <taxon>Poaceae</taxon>
        <taxon>PACMAD clade</taxon>
        <taxon>Arundinoideae</taxon>
        <taxon>Arundineae</taxon>
        <taxon>Arundo</taxon>
    </lineage>
</organism>
<evidence type="ECO:0000256" key="1">
    <source>
        <dbReference type="ARBA" id="ARBA00004141"/>
    </source>
</evidence>
<evidence type="ECO:0000313" key="10">
    <source>
        <dbReference type="EMBL" id="JAE34831.1"/>
    </source>
</evidence>
<keyword evidence="6 8" id="KW-0472">Membrane</keyword>
<dbReference type="InterPro" id="IPR036770">
    <property type="entry name" value="Ankyrin_rpt-contain_sf"/>
</dbReference>
<evidence type="ECO:0000256" key="2">
    <source>
        <dbReference type="ARBA" id="ARBA00022692"/>
    </source>
</evidence>
<proteinExistence type="predicted"/>
<keyword evidence="2 8" id="KW-0812">Transmembrane</keyword>
<reference evidence="10" key="1">
    <citation type="submission" date="2014-09" db="EMBL/GenBank/DDBJ databases">
        <authorList>
            <person name="Magalhaes I.L.F."/>
            <person name="Oliveira U."/>
            <person name="Santos F.R."/>
            <person name="Vidigal T.H.D.A."/>
            <person name="Brescovit A.D."/>
            <person name="Santos A.J."/>
        </authorList>
    </citation>
    <scope>NUCLEOTIDE SEQUENCE</scope>
    <source>
        <tissue evidence="10">Shoot tissue taken approximately 20 cm above the soil surface</tissue>
    </source>
</reference>
<accession>A0A0A9HIY2</accession>
<dbReference type="Pfam" id="PF13962">
    <property type="entry name" value="PGG"/>
    <property type="match status" value="1"/>
</dbReference>
<evidence type="ECO:0000256" key="4">
    <source>
        <dbReference type="ARBA" id="ARBA00022989"/>
    </source>
</evidence>
<dbReference type="PANTHER" id="PTHR24186:SF50">
    <property type="entry name" value="ANKYRIN REPEAT-CONTAINING PROTEIN ITN1-LIKE ISOFORM X1"/>
    <property type="match status" value="1"/>
</dbReference>
<evidence type="ECO:0000256" key="3">
    <source>
        <dbReference type="ARBA" id="ARBA00022737"/>
    </source>
</evidence>
<keyword evidence="3" id="KW-0677">Repeat</keyword>
<dbReference type="Pfam" id="PF00023">
    <property type="entry name" value="Ank"/>
    <property type="match status" value="1"/>
</dbReference>
<feature type="domain" description="PGG" evidence="9">
    <location>
        <begin position="381"/>
        <end position="506"/>
    </location>
</feature>
<keyword evidence="5 7" id="KW-0040">ANK repeat</keyword>
<sequence>MDDTPLHCAARAGNTNMVARLVELASEDEDDKVGAFLRAQDKRGETALHEAVRFGGEKMVQALMNKDKELARVAAKDGTSPLYLAISLSHHKIAQLLHNADDKLSYSGPKGQNALHAAAVHDREMTTLLLGWNKDLVKQKDGDGSTPLHFAASAPDPSLHFTIFVFSASNFESYSFGFYLLPPRCLTKIFEWRKLPLAQLLQADPASAFQPDKHGSFPVHVAASAGSLESVIILLTRCPLCAGLRNAKGQTFLHVSVKNKRLHIVKFVCQLWARRHLESVVNIQDNNGDTALHLAIRERELDISRCLIGNPYVLVNLQNREGKTPMDLATGNVQSGFYFGLTAHRRILSMLTFAGALTGNRRRDLIPEYNPHLDEDGESKKITDFAQIVGIGSVLVATATFAAALTMPGGVWTPGDSSSRKKAVTALLPPPPAGTPVLAGSYAFDGFVVSNTLAFICSTLATFSLVYCGVAAVDLYKRIELVTFSLALLLCAARSFCATFAFSLFLLLAKVRYGTAIASCVMTSFALLDGLWFLLASYHDTTALFFRRRKATLFKLGTGLLANIIYLFWPYIVIFGYMLADYFKNIEHITKNQPLLN</sequence>
<feature type="transmembrane region" description="Helical" evidence="8">
    <location>
        <begin position="388"/>
        <end position="412"/>
    </location>
</feature>
<dbReference type="PROSITE" id="PS50088">
    <property type="entry name" value="ANK_REPEAT"/>
    <property type="match status" value="1"/>
</dbReference>
<feature type="transmembrane region" description="Helical" evidence="8">
    <location>
        <begin position="453"/>
        <end position="473"/>
    </location>
</feature>
<feature type="transmembrane region" description="Helical" evidence="8">
    <location>
        <begin position="556"/>
        <end position="580"/>
    </location>
</feature>
<dbReference type="Pfam" id="PF12796">
    <property type="entry name" value="Ank_2"/>
    <property type="match status" value="2"/>
</dbReference>
<evidence type="ECO:0000256" key="8">
    <source>
        <dbReference type="SAM" id="Phobius"/>
    </source>
</evidence>
<evidence type="ECO:0000256" key="7">
    <source>
        <dbReference type="PROSITE-ProRule" id="PRU00023"/>
    </source>
</evidence>
<evidence type="ECO:0000259" key="9">
    <source>
        <dbReference type="Pfam" id="PF13962"/>
    </source>
</evidence>
<reference evidence="10" key="2">
    <citation type="journal article" date="2015" name="Data Brief">
        <title>Shoot transcriptome of the giant reed, Arundo donax.</title>
        <authorList>
            <person name="Barrero R.A."/>
            <person name="Guerrero F.D."/>
            <person name="Moolhuijzen P."/>
            <person name="Goolsby J.A."/>
            <person name="Tidwell J."/>
            <person name="Bellgard S.E."/>
            <person name="Bellgard M.I."/>
        </authorList>
    </citation>
    <scope>NUCLEOTIDE SEQUENCE</scope>
    <source>
        <tissue evidence="10">Shoot tissue taken approximately 20 cm above the soil surface</tissue>
    </source>
</reference>
<dbReference type="InterPro" id="IPR026961">
    <property type="entry name" value="PGG_dom"/>
</dbReference>
<feature type="transmembrane region" description="Helical" evidence="8">
    <location>
        <begin position="513"/>
        <end position="535"/>
    </location>
</feature>
<comment type="subcellular location">
    <subcellularLocation>
        <location evidence="1">Membrane</location>
        <topology evidence="1">Multi-pass membrane protein</topology>
    </subcellularLocation>
</comment>
<dbReference type="Gene3D" id="1.25.40.20">
    <property type="entry name" value="Ankyrin repeat-containing domain"/>
    <property type="match status" value="1"/>
</dbReference>
<keyword evidence="4 8" id="KW-1133">Transmembrane helix</keyword>
<dbReference type="PANTHER" id="PTHR24186">
    <property type="entry name" value="PROTEIN PHOSPHATASE 1 REGULATORY SUBUNIT"/>
    <property type="match status" value="1"/>
</dbReference>
<name>A0A0A9HIY2_ARUDO</name>
<dbReference type="GO" id="GO:0005886">
    <property type="term" value="C:plasma membrane"/>
    <property type="evidence" value="ECO:0007669"/>
    <property type="project" value="TreeGrafter"/>
</dbReference>
<evidence type="ECO:0000256" key="6">
    <source>
        <dbReference type="ARBA" id="ARBA00023136"/>
    </source>
</evidence>
<feature type="repeat" description="ANK" evidence="7">
    <location>
        <begin position="43"/>
        <end position="75"/>
    </location>
</feature>